<dbReference type="AlphaFoldDB" id="A0A9E8N0Y0"/>
<dbReference type="KEGG" id="lnu:N7U66_10545"/>
<evidence type="ECO:0000313" key="2">
    <source>
        <dbReference type="Proteomes" id="UP001164705"/>
    </source>
</evidence>
<accession>A0A9E8N0Y0</accession>
<reference evidence="1" key="1">
    <citation type="submission" date="2022-11" db="EMBL/GenBank/DDBJ databases">
        <title>Lacinutrix neustonica HL-RS19T sp. nov., isolated from the surface microlayer sample of brackish Lake Shihwa.</title>
        <authorList>
            <person name="Choi J.Y."/>
            <person name="Hwang C.Y."/>
        </authorList>
    </citation>
    <scope>NUCLEOTIDE SEQUENCE</scope>
    <source>
        <strain evidence="1">HL-RS19</strain>
    </source>
</reference>
<proteinExistence type="predicted"/>
<dbReference type="RefSeq" id="WP_267678447.1">
    <property type="nucleotide sequence ID" value="NZ_CP113088.1"/>
</dbReference>
<protein>
    <submittedName>
        <fullName evidence="1">Uncharacterized protein</fullName>
    </submittedName>
</protein>
<sequence>MPNSNFTGSLLAYKAYFDLKSQEEDFKQDTYFFKITYPDLDSHTLFELGKIVKKDSINYVEPVSYFEDNSFCEMHLQLSRYKRIFIVTDFPR</sequence>
<dbReference type="EMBL" id="CP113088">
    <property type="protein sequence ID" value="WAC03810.1"/>
    <property type="molecule type" value="Genomic_DNA"/>
</dbReference>
<keyword evidence="2" id="KW-1185">Reference proteome</keyword>
<dbReference type="Proteomes" id="UP001164705">
    <property type="component" value="Chromosome"/>
</dbReference>
<name>A0A9E8N0Y0_9FLAO</name>
<gene>
    <name evidence="1" type="ORF">N7U66_10545</name>
</gene>
<organism evidence="1 2">
    <name type="scientific">Lacinutrix neustonica</name>
    <dbReference type="NCBI Taxonomy" id="2980107"/>
    <lineage>
        <taxon>Bacteria</taxon>
        <taxon>Pseudomonadati</taxon>
        <taxon>Bacteroidota</taxon>
        <taxon>Flavobacteriia</taxon>
        <taxon>Flavobacteriales</taxon>
        <taxon>Flavobacteriaceae</taxon>
        <taxon>Lacinutrix</taxon>
    </lineage>
</organism>
<evidence type="ECO:0000313" key="1">
    <source>
        <dbReference type="EMBL" id="WAC03810.1"/>
    </source>
</evidence>